<gene>
    <name evidence="1" type="ORF">JJB07_06125</name>
</gene>
<keyword evidence="2" id="KW-1185">Reference proteome</keyword>
<reference evidence="1 2" key="1">
    <citation type="submission" date="2021-01" db="EMBL/GenBank/DDBJ databases">
        <title>Tumebacillus sp. strain ITR2 16S ribosomal RNA gene Genome sequencing and assembly.</title>
        <authorList>
            <person name="Kang M."/>
        </authorList>
    </citation>
    <scope>NUCLEOTIDE SEQUENCE [LARGE SCALE GENOMIC DNA]</scope>
    <source>
        <strain evidence="1 2">ITR2</strain>
    </source>
</reference>
<protein>
    <submittedName>
        <fullName evidence="1">Uncharacterized protein</fullName>
    </submittedName>
</protein>
<name>A0ABS1J7I4_9BACL</name>
<dbReference type="Proteomes" id="UP000602284">
    <property type="component" value="Unassembled WGS sequence"/>
</dbReference>
<comment type="caution">
    <text evidence="1">The sequence shown here is derived from an EMBL/GenBank/DDBJ whole genome shotgun (WGS) entry which is preliminary data.</text>
</comment>
<proteinExistence type="predicted"/>
<sequence>MHETMTQSVEQPAAQELAFNQVRLSDGRIVDMREMLGSDEMIVAGQLGDVFEANGSGAIIFQNCLIVRTISKIDGVDVPRLRNYEQVRDFLSNFKAKDYTRIKRLFETLNGDQEGND</sequence>
<dbReference type="EMBL" id="JAEQNB010000001">
    <property type="protein sequence ID" value="MBL0386228.1"/>
    <property type="molecule type" value="Genomic_DNA"/>
</dbReference>
<evidence type="ECO:0000313" key="1">
    <source>
        <dbReference type="EMBL" id="MBL0386228.1"/>
    </source>
</evidence>
<organism evidence="1 2">
    <name type="scientific">Tumebacillus amylolyticus</name>
    <dbReference type="NCBI Taxonomy" id="2801339"/>
    <lineage>
        <taxon>Bacteria</taxon>
        <taxon>Bacillati</taxon>
        <taxon>Bacillota</taxon>
        <taxon>Bacilli</taxon>
        <taxon>Bacillales</taxon>
        <taxon>Alicyclobacillaceae</taxon>
        <taxon>Tumebacillus</taxon>
    </lineage>
</organism>
<evidence type="ECO:0000313" key="2">
    <source>
        <dbReference type="Proteomes" id="UP000602284"/>
    </source>
</evidence>
<dbReference type="RefSeq" id="WP_201632251.1">
    <property type="nucleotide sequence ID" value="NZ_JAEQNB010000001.1"/>
</dbReference>
<accession>A0ABS1J7I4</accession>